<keyword evidence="8" id="KW-1185">Reference proteome</keyword>
<dbReference type="InterPro" id="IPR052764">
    <property type="entry name" value="GH20_Enzymes"/>
</dbReference>
<dbReference type="InterPro" id="IPR017853">
    <property type="entry name" value="GH"/>
</dbReference>
<evidence type="ECO:0000256" key="4">
    <source>
        <dbReference type="SAM" id="SignalP"/>
    </source>
</evidence>
<evidence type="ECO:0000259" key="6">
    <source>
        <dbReference type="Pfam" id="PF02838"/>
    </source>
</evidence>
<dbReference type="InterPro" id="IPR015883">
    <property type="entry name" value="Glyco_hydro_20_cat"/>
</dbReference>
<feature type="signal peptide" evidence="4">
    <location>
        <begin position="1"/>
        <end position="22"/>
    </location>
</feature>
<dbReference type="Gene3D" id="3.20.20.80">
    <property type="entry name" value="Glycosidases"/>
    <property type="match status" value="1"/>
</dbReference>
<keyword evidence="4" id="KW-0732">Signal</keyword>
<dbReference type="RefSeq" id="WP_394842964.1">
    <property type="nucleotide sequence ID" value="NZ_CP089982.1"/>
</dbReference>
<dbReference type="Gene3D" id="3.30.379.10">
    <property type="entry name" value="Chitobiase/beta-hexosaminidase domain 2-like"/>
    <property type="match status" value="1"/>
</dbReference>
<dbReference type="InterPro" id="IPR025705">
    <property type="entry name" value="Beta_hexosaminidase_sua/sub"/>
</dbReference>
<protein>
    <submittedName>
        <fullName evidence="7">Family 20 glycosylhydrolase</fullName>
    </submittedName>
</protein>
<dbReference type="InterPro" id="IPR029018">
    <property type="entry name" value="Hex-like_dom2"/>
</dbReference>
<evidence type="ECO:0000313" key="7">
    <source>
        <dbReference type="EMBL" id="WXA92353.1"/>
    </source>
</evidence>
<dbReference type="PANTHER" id="PTHR43678">
    <property type="entry name" value="PUTATIVE (AFU_ORTHOLOGUE AFUA_2G00640)-RELATED"/>
    <property type="match status" value="1"/>
</dbReference>
<dbReference type="SUPFAM" id="SSF51445">
    <property type="entry name" value="(Trans)glycosidases"/>
    <property type="match status" value="1"/>
</dbReference>
<dbReference type="PROSITE" id="PS51257">
    <property type="entry name" value="PROKAR_LIPOPROTEIN"/>
    <property type="match status" value="1"/>
</dbReference>
<accession>A0ABZ2K0T7</accession>
<proteinExistence type="inferred from homology"/>
<dbReference type="CDD" id="cd06564">
    <property type="entry name" value="GH20_DspB_LnbB-like"/>
    <property type="match status" value="1"/>
</dbReference>
<dbReference type="InterPro" id="IPR015882">
    <property type="entry name" value="HEX_bac_N"/>
</dbReference>
<evidence type="ECO:0000313" key="8">
    <source>
        <dbReference type="Proteomes" id="UP001379533"/>
    </source>
</evidence>
<dbReference type="PANTHER" id="PTHR43678:SF1">
    <property type="entry name" value="BETA-N-ACETYLHEXOSAMINIDASE"/>
    <property type="match status" value="1"/>
</dbReference>
<dbReference type="Pfam" id="PF00728">
    <property type="entry name" value="Glyco_hydro_20"/>
    <property type="match status" value="1"/>
</dbReference>
<keyword evidence="2" id="KW-0378">Hydrolase</keyword>
<dbReference type="EMBL" id="CP089982">
    <property type="protein sequence ID" value="WXA92353.1"/>
    <property type="molecule type" value="Genomic_DNA"/>
</dbReference>
<feature type="domain" description="Glycoside hydrolase family 20 catalytic" evidence="5">
    <location>
        <begin position="174"/>
        <end position="491"/>
    </location>
</feature>
<dbReference type="Proteomes" id="UP001379533">
    <property type="component" value="Chromosome"/>
</dbReference>
<name>A0ABZ2K0T7_9BACT</name>
<comment type="similarity">
    <text evidence="1">Belongs to the glycosyl hydrolase 20 family.</text>
</comment>
<evidence type="ECO:0000256" key="1">
    <source>
        <dbReference type="ARBA" id="ARBA00006285"/>
    </source>
</evidence>
<sequence length="513" mass="56829">MLYTLRWIATGMVWLFLGCASSVPDTASTASSSLEGVAPASPPPTIPALQEWIPASSAGYALSSKSRIVLHVDDAADLAETATVFASDLADLTTISADVLPGTSASVLPSDIFLELDPSDAQLGNEGYSLQVGPSIRIRAHTSTGAFYATRTLLQWLRQTRNLGAGSARDWPRYPERGFMVDVGRKYFSMDWLRTHIKELAYLKMNYFHLHLSETQGFRIESATHPEAVSAEHYTKSEIRELIDLGKKYHVLIVPEIDMPGHMGAILASHPELQLKNALGIRDTDFIDLSLDGAYALMKDLITEYLPLFPAPFWHLGADEYVSLYALYPQLQAYARSHYGPNATGRDTYYGFINWANDIVRAAGKTTRIWNDGIQSPGSDTIRPNPNIVIEYWFNLGLTPQQHLDAGHTILNASYTPTYYVLGIRHPNDADTYESWPPPRFQGGHTVAADEPRQRGAKAHVWCDFANAETEQQIEQGIVPLLRSMAQHTWGSPKIVTSYCDFKGIIEATGRAP</sequence>
<reference evidence="7 8" key="1">
    <citation type="submission" date="2021-12" db="EMBL/GenBank/DDBJ databases">
        <title>Discovery of the Pendulisporaceae a myxobacterial family with distinct sporulation behavior and unique specialized metabolism.</title>
        <authorList>
            <person name="Garcia R."/>
            <person name="Popoff A."/>
            <person name="Bader C.D."/>
            <person name="Loehr J."/>
            <person name="Walesch S."/>
            <person name="Walt C."/>
            <person name="Boldt J."/>
            <person name="Bunk B."/>
            <person name="Haeckl F.J.F.P.J."/>
            <person name="Gunesch A.P."/>
            <person name="Birkelbach J."/>
            <person name="Nuebel U."/>
            <person name="Pietschmann T."/>
            <person name="Bach T."/>
            <person name="Mueller R."/>
        </authorList>
    </citation>
    <scope>NUCLEOTIDE SEQUENCE [LARGE SCALE GENOMIC DNA]</scope>
    <source>
        <strain evidence="7 8">MSr12523</strain>
    </source>
</reference>
<feature type="chain" id="PRO_5045585368" evidence="4">
    <location>
        <begin position="23"/>
        <end position="513"/>
    </location>
</feature>
<evidence type="ECO:0000259" key="5">
    <source>
        <dbReference type="Pfam" id="PF00728"/>
    </source>
</evidence>
<keyword evidence="3" id="KW-0326">Glycosidase</keyword>
<dbReference type="SUPFAM" id="SSF55545">
    <property type="entry name" value="beta-N-acetylhexosaminidase-like domain"/>
    <property type="match status" value="1"/>
</dbReference>
<dbReference type="Pfam" id="PF02838">
    <property type="entry name" value="Glyco_hydro_20b"/>
    <property type="match status" value="1"/>
</dbReference>
<organism evidence="7 8">
    <name type="scientific">Pendulispora brunnea</name>
    <dbReference type="NCBI Taxonomy" id="2905690"/>
    <lineage>
        <taxon>Bacteria</taxon>
        <taxon>Pseudomonadati</taxon>
        <taxon>Myxococcota</taxon>
        <taxon>Myxococcia</taxon>
        <taxon>Myxococcales</taxon>
        <taxon>Sorangiineae</taxon>
        <taxon>Pendulisporaceae</taxon>
        <taxon>Pendulispora</taxon>
    </lineage>
</organism>
<evidence type="ECO:0000256" key="2">
    <source>
        <dbReference type="ARBA" id="ARBA00022801"/>
    </source>
</evidence>
<gene>
    <name evidence="7" type="ORF">LZC95_38595</name>
</gene>
<dbReference type="PRINTS" id="PR00738">
    <property type="entry name" value="GLHYDRLASE20"/>
</dbReference>
<evidence type="ECO:0000256" key="3">
    <source>
        <dbReference type="ARBA" id="ARBA00023295"/>
    </source>
</evidence>
<feature type="domain" description="Beta-hexosaminidase bacterial type N-terminal" evidence="6">
    <location>
        <begin position="43"/>
        <end position="171"/>
    </location>
</feature>